<keyword evidence="3" id="KW-1185">Reference proteome</keyword>
<dbReference type="EMBL" id="PDUG01000002">
    <property type="protein sequence ID" value="PIC44763.1"/>
    <property type="molecule type" value="Genomic_DNA"/>
</dbReference>
<evidence type="ECO:0000313" key="3">
    <source>
        <dbReference type="Proteomes" id="UP000230233"/>
    </source>
</evidence>
<proteinExistence type="predicted"/>
<protein>
    <recommendedName>
        <fullName evidence="1">BTB domain-containing protein</fullName>
    </recommendedName>
</protein>
<comment type="caution">
    <text evidence="2">The sequence shown here is derived from an EMBL/GenBank/DDBJ whole genome shotgun (WGS) entry which is preliminary data.</text>
</comment>
<evidence type="ECO:0000313" key="2">
    <source>
        <dbReference type="EMBL" id="PIC44763.1"/>
    </source>
</evidence>
<dbReference type="Proteomes" id="UP000230233">
    <property type="component" value="Chromosome II"/>
</dbReference>
<dbReference type="PROSITE" id="PS50097">
    <property type="entry name" value="BTB"/>
    <property type="match status" value="1"/>
</dbReference>
<dbReference type="InterPro" id="IPR000210">
    <property type="entry name" value="BTB/POZ_dom"/>
</dbReference>
<dbReference type="Pfam" id="PF00651">
    <property type="entry name" value="BTB"/>
    <property type="match status" value="1"/>
</dbReference>
<dbReference type="SMART" id="SM00225">
    <property type="entry name" value="BTB"/>
    <property type="match status" value="1"/>
</dbReference>
<name>A0A2G5UZ18_9PELO</name>
<reference evidence="3" key="1">
    <citation type="submission" date="2017-10" db="EMBL/GenBank/DDBJ databases">
        <title>Rapid genome shrinkage in a self-fertile nematode reveals novel sperm competition proteins.</title>
        <authorList>
            <person name="Yin D."/>
            <person name="Schwarz E.M."/>
            <person name="Thomas C.G."/>
            <person name="Felde R.L."/>
            <person name="Korf I.F."/>
            <person name="Cutter A.D."/>
            <person name="Schartner C.M."/>
            <person name="Ralston E.J."/>
            <person name="Meyer B.J."/>
            <person name="Haag E.S."/>
        </authorList>
    </citation>
    <scope>NUCLEOTIDE SEQUENCE [LARGE SCALE GENOMIC DNA]</scope>
    <source>
        <strain evidence="3">JU1422</strain>
    </source>
</reference>
<gene>
    <name evidence="2" type="primary">Cnig_chr_II.g5019</name>
    <name evidence="2" type="ORF">B9Z55_005019</name>
</gene>
<dbReference type="InterPro" id="IPR052664">
    <property type="entry name" value="BTB-MATH_domain_protein"/>
</dbReference>
<dbReference type="OrthoDB" id="5857890at2759"/>
<dbReference type="PANTHER" id="PTHR22743">
    <property type="entry name" value="MEPRIN/TRAF-LIKE MATH FAMILY-C.ELEGANS"/>
    <property type="match status" value="1"/>
</dbReference>
<accession>A0A2G5UZ18</accession>
<dbReference type="STRING" id="1611254.A0A2G5UZ18"/>
<sequence>MNQSKKRSFVINHIFRKIGQVTYYSGLYYEQSHFDTDWVLCFRYDGTWNIVTLKATRLEDDWSMETKIEIDCEPVEYQQKSHTFSKNNNEIELVRTDYSYLKPHLVDDNLNIHVKIFSNFPVKKKLRNFDDDVAKEVSDVLLIIENQKFYVSKLFLASHSTYFKSLFFGSFEESKKSEIELKDIDADDFQDFLELINGESYVEDGTVEGILAIADFFDAKTALRRCEDFLMRFSKDSLRNKFGLAIKYKLDNLKNKCHSDDCYRRILPGTSDYIERQDDYE</sequence>
<dbReference type="SUPFAM" id="SSF54695">
    <property type="entry name" value="POZ domain"/>
    <property type="match status" value="1"/>
</dbReference>
<dbReference type="PANTHER" id="PTHR22743:SF165">
    <property type="entry name" value="BTB AND MATH DOMAIN CONTAINING-RELATED"/>
    <property type="match status" value="1"/>
</dbReference>
<dbReference type="AlphaFoldDB" id="A0A2G5UZ18"/>
<dbReference type="CDD" id="cd18186">
    <property type="entry name" value="BTB_POZ_ZBTB_KLHL-like"/>
    <property type="match status" value="1"/>
</dbReference>
<organism evidence="2 3">
    <name type="scientific">Caenorhabditis nigoni</name>
    <dbReference type="NCBI Taxonomy" id="1611254"/>
    <lineage>
        <taxon>Eukaryota</taxon>
        <taxon>Metazoa</taxon>
        <taxon>Ecdysozoa</taxon>
        <taxon>Nematoda</taxon>
        <taxon>Chromadorea</taxon>
        <taxon>Rhabditida</taxon>
        <taxon>Rhabditina</taxon>
        <taxon>Rhabditomorpha</taxon>
        <taxon>Rhabditoidea</taxon>
        <taxon>Rhabditidae</taxon>
        <taxon>Peloderinae</taxon>
        <taxon>Caenorhabditis</taxon>
    </lineage>
</organism>
<evidence type="ECO:0000259" key="1">
    <source>
        <dbReference type="PROSITE" id="PS50097"/>
    </source>
</evidence>
<dbReference type="Gene3D" id="3.30.710.10">
    <property type="entry name" value="Potassium Channel Kv1.1, Chain A"/>
    <property type="match status" value="1"/>
</dbReference>
<feature type="domain" description="BTB" evidence="1">
    <location>
        <begin position="138"/>
        <end position="196"/>
    </location>
</feature>
<dbReference type="InterPro" id="IPR011333">
    <property type="entry name" value="SKP1/BTB/POZ_sf"/>
</dbReference>